<dbReference type="AlphaFoldDB" id="D4J9H7"/>
<feature type="transmembrane region" description="Helical" evidence="1">
    <location>
        <begin position="153"/>
        <end position="173"/>
    </location>
</feature>
<dbReference type="HOGENOM" id="CLU_1308366_0_0_9"/>
<reference evidence="2 3" key="1">
    <citation type="submission" date="2010-03" db="EMBL/GenBank/DDBJ databases">
        <title>The genome sequence of Coprococcus catus GD/7.</title>
        <authorList>
            <consortium name="metaHIT consortium -- http://www.metahit.eu/"/>
            <person name="Pajon A."/>
            <person name="Turner K."/>
            <person name="Parkhill J."/>
            <person name="Duncan S."/>
            <person name="Flint H."/>
        </authorList>
    </citation>
    <scope>NUCLEOTIDE SEQUENCE [LARGE SCALE GENOMIC DNA]</scope>
    <source>
        <strain evidence="2 3">GD/7</strain>
    </source>
</reference>
<dbReference type="EMBL" id="FP929038">
    <property type="protein sequence ID" value="CBK80998.1"/>
    <property type="molecule type" value="Genomic_DNA"/>
</dbReference>
<feature type="transmembrane region" description="Helical" evidence="1">
    <location>
        <begin position="114"/>
        <end position="132"/>
    </location>
</feature>
<dbReference type="STRING" id="717962.CC1_23240"/>
<dbReference type="PATRIC" id="fig|717962.3.peg.2221"/>
<evidence type="ECO:0000313" key="2">
    <source>
        <dbReference type="EMBL" id="CBK80998.1"/>
    </source>
</evidence>
<evidence type="ECO:0000313" key="3">
    <source>
        <dbReference type="Proteomes" id="UP000008798"/>
    </source>
</evidence>
<reference evidence="2 3" key="2">
    <citation type="submission" date="2010-03" db="EMBL/GenBank/DDBJ databases">
        <authorList>
            <person name="Pajon A."/>
        </authorList>
    </citation>
    <scope>NUCLEOTIDE SEQUENCE [LARGE SCALE GENOMIC DNA]</scope>
    <source>
        <strain evidence="2 3">GD/7</strain>
    </source>
</reference>
<feature type="transmembrane region" description="Helical" evidence="1">
    <location>
        <begin position="179"/>
        <end position="199"/>
    </location>
</feature>
<feature type="transmembrane region" description="Helical" evidence="1">
    <location>
        <begin position="83"/>
        <end position="108"/>
    </location>
</feature>
<gene>
    <name evidence="2" type="ORF">CC1_23240</name>
</gene>
<evidence type="ECO:0000256" key="1">
    <source>
        <dbReference type="SAM" id="Phobius"/>
    </source>
</evidence>
<proteinExistence type="predicted"/>
<feature type="transmembrane region" description="Helical" evidence="1">
    <location>
        <begin position="46"/>
        <end position="62"/>
    </location>
</feature>
<protein>
    <submittedName>
        <fullName evidence="2">Uncharacterized protein</fullName>
    </submittedName>
</protein>
<name>D4J9H7_9FIRM</name>
<feature type="transmembrane region" description="Helical" evidence="1">
    <location>
        <begin position="22"/>
        <end position="40"/>
    </location>
</feature>
<dbReference type="Proteomes" id="UP000008798">
    <property type="component" value="Chromosome"/>
</dbReference>
<accession>D4J9H7</accession>
<dbReference type="KEGG" id="cct:CC1_23240"/>
<organism evidence="2 3">
    <name type="scientific">Coprococcus catus GD/7</name>
    <dbReference type="NCBI Taxonomy" id="717962"/>
    <lineage>
        <taxon>Bacteria</taxon>
        <taxon>Bacillati</taxon>
        <taxon>Bacillota</taxon>
        <taxon>Clostridia</taxon>
        <taxon>Lachnospirales</taxon>
        <taxon>Lachnospiraceae</taxon>
        <taxon>Coprococcus</taxon>
    </lineage>
</organism>
<keyword evidence="1" id="KW-1133">Transmembrane helix</keyword>
<keyword evidence="1" id="KW-0472">Membrane</keyword>
<keyword evidence="1" id="KW-0812">Transmembrane</keyword>
<sequence length="210" mass="23949">MTDYASDTVGRHAKGLKGEERGMIKIFIGAILALLDFTVTNGSMRFGILPDFIGCFLLYLGFKDIMAAYPKTCQRLVTARTTLLVLTVYSAILYVMALTGIGANIAWFETALSLIYYVVLFYVLYLFLQSLYEIETDVSGDLKLEKFKRWWRYMSLFQVLICVLILVLCFRSASVEILFAYYVCAVMALVCEVLYLVRLNGVLNTLQRRH</sequence>